<dbReference type="GO" id="GO:0048024">
    <property type="term" value="P:regulation of mRNA splicing, via spliceosome"/>
    <property type="evidence" value="ECO:0007669"/>
    <property type="project" value="TreeGrafter"/>
</dbReference>
<accession>A0AAV4RS78</accession>
<evidence type="ECO:0000313" key="2">
    <source>
        <dbReference type="EMBL" id="GIY23791.1"/>
    </source>
</evidence>
<dbReference type="Gene3D" id="3.10.590.10">
    <property type="entry name" value="ph1033 like domains"/>
    <property type="match status" value="1"/>
</dbReference>
<proteinExistence type="predicted"/>
<dbReference type="GO" id="GO:0004386">
    <property type="term" value="F:helicase activity"/>
    <property type="evidence" value="ECO:0007669"/>
    <property type="project" value="UniProtKB-KW"/>
</dbReference>
<reference evidence="2 3" key="1">
    <citation type="submission" date="2021-06" db="EMBL/GenBank/DDBJ databases">
        <title>Caerostris extrusa draft genome.</title>
        <authorList>
            <person name="Kono N."/>
            <person name="Arakawa K."/>
        </authorList>
    </citation>
    <scope>NUCLEOTIDE SEQUENCE [LARGE SCALE GENOMIC DNA]</scope>
</reference>
<dbReference type="Pfam" id="PF04146">
    <property type="entry name" value="YTH"/>
    <property type="match status" value="1"/>
</dbReference>
<name>A0AAV4RS78_CAEEX</name>
<gene>
    <name evidence="2" type="primary">Ythdc2</name>
    <name evidence="2" type="ORF">CEXT_623961</name>
</gene>
<protein>
    <submittedName>
        <fullName evidence="2">3'-5' RNA helicase YTHDC2</fullName>
    </submittedName>
</protein>
<evidence type="ECO:0000313" key="3">
    <source>
        <dbReference type="Proteomes" id="UP001054945"/>
    </source>
</evidence>
<dbReference type="EMBL" id="BPLR01008313">
    <property type="protein sequence ID" value="GIY23791.1"/>
    <property type="molecule type" value="Genomic_DNA"/>
</dbReference>
<organism evidence="2 3">
    <name type="scientific">Caerostris extrusa</name>
    <name type="common">Bark spider</name>
    <name type="synonym">Caerostris bankana</name>
    <dbReference type="NCBI Taxonomy" id="172846"/>
    <lineage>
        <taxon>Eukaryota</taxon>
        <taxon>Metazoa</taxon>
        <taxon>Ecdysozoa</taxon>
        <taxon>Arthropoda</taxon>
        <taxon>Chelicerata</taxon>
        <taxon>Arachnida</taxon>
        <taxon>Araneae</taxon>
        <taxon>Araneomorphae</taxon>
        <taxon>Entelegynae</taxon>
        <taxon>Araneoidea</taxon>
        <taxon>Araneidae</taxon>
        <taxon>Caerostris</taxon>
    </lineage>
</organism>
<dbReference type="GO" id="GO:1990247">
    <property type="term" value="F:N6-methyladenosine-containing RNA reader activity"/>
    <property type="evidence" value="ECO:0007669"/>
    <property type="project" value="TreeGrafter"/>
</dbReference>
<dbReference type="AlphaFoldDB" id="A0AAV4RS78"/>
<keyword evidence="2" id="KW-0547">Nucleotide-binding</keyword>
<keyword evidence="3" id="KW-1185">Reference proteome</keyword>
<keyword evidence="2" id="KW-0378">Hydrolase</keyword>
<feature type="domain" description="YTH" evidence="1">
    <location>
        <begin position="21"/>
        <end position="151"/>
    </location>
</feature>
<dbReference type="PANTHER" id="PTHR12357:SF3">
    <property type="entry name" value="YTH DOMAIN-CONTAINING PROTEIN 1"/>
    <property type="match status" value="1"/>
</dbReference>
<dbReference type="GO" id="GO:0005654">
    <property type="term" value="C:nucleoplasm"/>
    <property type="evidence" value="ECO:0007669"/>
    <property type="project" value="TreeGrafter"/>
</dbReference>
<dbReference type="PROSITE" id="PS50882">
    <property type="entry name" value="YTH"/>
    <property type="match status" value="1"/>
</dbReference>
<keyword evidence="2" id="KW-0067">ATP-binding</keyword>
<dbReference type="InterPro" id="IPR045168">
    <property type="entry name" value="YTH_prot"/>
</dbReference>
<dbReference type="PANTHER" id="PTHR12357">
    <property type="entry name" value="YTH YT521-B HOMOLOGY DOMAIN-CONTAINING"/>
    <property type="match status" value="1"/>
</dbReference>
<dbReference type="CDD" id="cd21134">
    <property type="entry name" value="YTH"/>
    <property type="match status" value="1"/>
</dbReference>
<dbReference type="GO" id="GO:0003729">
    <property type="term" value="F:mRNA binding"/>
    <property type="evidence" value="ECO:0007669"/>
    <property type="project" value="TreeGrafter"/>
</dbReference>
<sequence length="162" mass="18503">MLSDDMPILSNAPSSSNYNPAFGSCSPQKNPKLLKSQWLKIYGHLLLRPKGNYYQLLRKEKEVILIFSIQGSGHFQGFARFTPQLSDHRPPEFSAANLGTCYQVEWLKKANIPFQSTRHLQNAWNENRKVQISRDGQELEPSVGESLCRLIVKDSLFLLQIL</sequence>
<keyword evidence="2" id="KW-0347">Helicase</keyword>
<comment type="caution">
    <text evidence="2">The sequence shown here is derived from an EMBL/GenBank/DDBJ whole genome shotgun (WGS) entry which is preliminary data.</text>
</comment>
<dbReference type="Proteomes" id="UP001054945">
    <property type="component" value="Unassembled WGS sequence"/>
</dbReference>
<evidence type="ECO:0000259" key="1">
    <source>
        <dbReference type="PROSITE" id="PS50882"/>
    </source>
</evidence>
<dbReference type="GO" id="GO:0000398">
    <property type="term" value="P:mRNA splicing, via spliceosome"/>
    <property type="evidence" value="ECO:0007669"/>
    <property type="project" value="TreeGrafter"/>
</dbReference>
<dbReference type="InterPro" id="IPR007275">
    <property type="entry name" value="YTH_domain"/>
</dbReference>